<sequence>MDSNEYHNSLNYKNFNIDMTEFVNENKLNSGTDYLITTSLENKYTYIFKRNGEMWVQLYKWICTVGKASTPTIKGIFNITGRKPGFGTELYSVKYATRIIGRYYYHSVLYDKTGKYVIDGRLGMALSHGCIRLKVNNAKWIYDNIPDGTTVIIA</sequence>
<protein>
    <submittedName>
        <fullName evidence="8">Lipoprotein-anchoring transpeptidase ErfK/SrfK</fullName>
    </submittedName>
</protein>
<dbReference type="Gene3D" id="2.40.440.10">
    <property type="entry name" value="L,D-transpeptidase catalytic domain-like"/>
    <property type="match status" value="1"/>
</dbReference>
<evidence type="ECO:0000259" key="7">
    <source>
        <dbReference type="PROSITE" id="PS52029"/>
    </source>
</evidence>
<dbReference type="InterPro" id="IPR050979">
    <property type="entry name" value="LD-transpeptidase"/>
</dbReference>
<feature type="active site" description="Nucleophile" evidence="6">
    <location>
        <position position="130"/>
    </location>
</feature>
<keyword evidence="8" id="KW-0449">Lipoprotein</keyword>
<evidence type="ECO:0000313" key="8">
    <source>
        <dbReference type="EMBL" id="MDQ0150931.1"/>
    </source>
</evidence>
<organism evidence="8 9">
    <name type="scientific">Eubacterium multiforme</name>
    <dbReference type="NCBI Taxonomy" id="83339"/>
    <lineage>
        <taxon>Bacteria</taxon>
        <taxon>Bacillati</taxon>
        <taxon>Bacillota</taxon>
        <taxon>Clostridia</taxon>
        <taxon>Eubacteriales</taxon>
        <taxon>Eubacteriaceae</taxon>
        <taxon>Eubacterium</taxon>
    </lineage>
</organism>
<keyword evidence="2" id="KW-0808">Transferase</keyword>
<feature type="domain" description="L,D-TPase catalytic" evidence="7">
    <location>
        <begin position="34"/>
        <end position="154"/>
    </location>
</feature>
<comment type="pathway">
    <text evidence="1 6">Cell wall biogenesis; peptidoglycan biosynthesis.</text>
</comment>
<dbReference type="Proteomes" id="UP001228504">
    <property type="component" value="Unassembled WGS sequence"/>
</dbReference>
<reference evidence="8 9" key="1">
    <citation type="submission" date="2023-07" db="EMBL/GenBank/DDBJ databases">
        <title>Genomic Encyclopedia of Type Strains, Phase IV (KMG-IV): sequencing the most valuable type-strain genomes for metagenomic binning, comparative biology and taxonomic classification.</title>
        <authorList>
            <person name="Goeker M."/>
        </authorList>
    </citation>
    <scope>NUCLEOTIDE SEQUENCE [LARGE SCALE GENOMIC DNA]</scope>
    <source>
        <strain evidence="8 9">DSM 20694</strain>
    </source>
</reference>
<keyword evidence="5 6" id="KW-0961">Cell wall biogenesis/degradation</keyword>
<comment type="caution">
    <text evidence="8">The sequence shown here is derived from an EMBL/GenBank/DDBJ whole genome shotgun (WGS) entry which is preliminary data.</text>
</comment>
<name>A0ABT9UX86_9FIRM</name>
<proteinExistence type="predicted"/>
<evidence type="ECO:0000256" key="5">
    <source>
        <dbReference type="ARBA" id="ARBA00023316"/>
    </source>
</evidence>
<evidence type="ECO:0000256" key="1">
    <source>
        <dbReference type="ARBA" id="ARBA00004752"/>
    </source>
</evidence>
<evidence type="ECO:0000256" key="4">
    <source>
        <dbReference type="ARBA" id="ARBA00022984"/>
    </source>
</evidence>
<accession>A0ABT9UX86</accession>
<dbReference type="PROSITE" id="PS52029">
    <property type="entry name" value="LD_TPASE"/>
    <property type="match status" value="1"/>
</dbReference>
<keyword evidence="4 6" id="KW-0573">Peptidoglycan synthesis</keyword>
<dbReference type="PANTHER" id="PTHR30582:SF2">
    <property type="entry name" value="L,D-TRANSPEPTIDASE YCIB-RELATED"/>
    <property type="match status" value="1"/>
</dbReference>
<dbReference type="InterPro" id="IPR038063">
    <property type="entry name" value="Transpep_catalytic_dom"/>
</dbReference>
<evidence type="ECO:0000256" key="2">
    <source>
        <dbReference type="ARBA" id="ARBA00022679"/>
    </source>
</evidence>
<dbReference type="CDD" id="cd16913">
    <property type="entry name" value="YkuD_like"/>
    <property type="match status" value="1"/>
</dbReference>
<dbReference type="EMBL" id="JAUSUF010000014">
    <property type="protein sequence ID" value="MDQ0150931.1"/>
    <property type="molecule type" value="Genomic_DNA"/>
</dbReference>
<keyword evidence="9" id="KW-1185">Reference proteome</keyword>
<evidence type="ECO:0000256" key="3">
    <source>
        <dbReference type="ARBA" id="ARBA00022960"/>
    </source>
</evidence>
<gene>
    <name evidence="8" type="ORF">J2S18_002905</name>
</gene>
<feature type="active site" description="Proton donor/acceptor" evidence="6">
    <location>
        <position position="106"/>
    </location>
</feature>
<evidence type="ECO:0000256" key="6">
    <source>
        <dbReference type="PROSITE-ProRule" id="PRU01373"/>
    </source>
</evidence>
<dbReference type="PANTHER" id="PTHR30582">
    <property type="entry name" value="L,D-TRANSPEPTIDASE"/>
    <property type="match status" value="1"/>
</dbReference>
<dbReference type="Pfam" id="PF03734">
    <property type="entry name" value="YkuD"/>
    <property type="match status" value="1"/>
</dbReference>
<evidence type="ECO:0000313" key="9">
    <source>
        <dbReference type="Proteomes" id="UP001228504"/>
    </source>
</evidence>
<dbReference type="SUPFAM" id="SSF141523">
    <property type="entry name" value="L,D-transpeptidase catalytic domain-like"/>
    <property type="match status" value="1"/>
</dbReference>
<dbReference type="InterPro" id="IPR005490">
    <property type="entry name" value="LD_TPept_cat_dom"/>
</dbReference>
<dbReference type="RefSeq" id="WP_307487797.1">
    <property type="nucleotide sequence ID" value="NZ_JAUSUF010000014.1"/>
</dbReference>
<keyword evidence="3 6" id="KW-0133">Cell shape</keyword>